<reference evidence="3" key="2">
    <citation type="journal article" date="2022" name="Elife">
        <title>Obligate sexual reproduction of a homothallic fungus closely related to the Cryptococcus pathogenic species complex.</title>
        <authorList>
            <person name="Passer A.R."/>
            <person name="Clancey S.A."/>
            <person name="Shea T."/>
            <person name="David-Palma M."/>
            <person name="Averette A.F."/>
            <person name="Boekhout T."/>
            <person name="Porcel B.M."/>
            <person name="Nowrousian M."/>
            <person name="Cuomo C.A."/>
            <person name="Sun S."/>
            <person name="Heitman J."/>
            <person name="Coelho M.A."/>
        </authorList>
    </citation>
    <scope>NUCLEOTIDE SEQUENCE</scope>
    <source>
        <strain evidence="3">CBS 7841</strain>
    </source>
</reference>
<sequence>MSRRTRAGGAVRGPASALTSFLANLGVQPSYRSTTWENQSSLVDNNTPDANGIAVSSRTDSANVATDSFIVAESDRVDQVISVQEEDSLSIGLKRDRRTDSSTEYHSKRLRTASIDSDDLDADDGALAVASNTHNQRRNNNVSSSTAVEPGPLKSIGEFMDCGECGKKFTVTAYTKEHPSTSQTYLCVQCCYALDIDPFAKIKKVSAKKVTKKQERAKIIHYEEKKGVQTLGDMCIKLIGQYIEDVDQLRDIGAINMDKVCKIICKSRRLTPETASLFYSVDRHSLEMWDCTNLTPASFMALANLCPNLQYIRLDLVGQMSTEVISHWSKMLKKLKRLELYGPFLVRKEGWIEFVKAIGKQLEGFLVTQSPRIDEETVGELVKCCPTLREVRLSEVILNSSMIRMLHPLSNLTSLDLSSPAESLSDDTIIELLKKIGATLETLVLADNSSLTDQVLPVIAETCPNLRRLSLRNLVELTDDGVADFFKTLKSNRHVGFSWIDLEKGHDLKDAALRALIEHSGEAVEWLSLLGWREITLETLNMLSGCKKLKHLDVGWCRTVNNFWVKAILDECECIEEIRVWGCNELSNGIPRKRGVRVIGIETHSI</sequence>
<evidence type="ECO:0000313" key="4">
    <source>
        <dbReference type="Proteomes" id="UP000094043"/>
    </source>
</evidence>
<evidence type="ECO:0000313" key="3">
    <source>
        <dbReference type="EMBL" id="WVN87558.1"/>
    </source>
</evidence>
<accession>A0A1E3HV02</accession>
<dbReference type="AlphaFoldDB" id="A0A1E3HV02"/>
<dbReference type="GO" id="GO:0019005">
    <property type="term" value="C:SCF ubiquitin ligase complex"/>
    <property type="evidence" value="ECO:0007669"/>
    <property type="project" value="TreeGrafter"/>
</dbReference>
<feature type="compositionally biased region" description="Polar residues" evidence="1">
    <location>
        <begin position="132"/>
        <end position="147"/>
    </location>
</feature>
<dbReference type="RefSeq" id="XP_066068258.1">
    <property type="nucleotide sequence ID" value="XM_066212161.1"/>
</dbReference>
<feature type="domain" description="DNA repair protein rhp7 treble clef" evidence="2">
    <location>
        <begin position="156"/>
        <end position="195"/>
    </location>
</feature>
<feature type="region of interest" description="Disordered" evidence="1">
    <location>
        <begin position="130"/>
        <end position="149"/>
    </location>
</feature>
<dbReference type="OrthoDB" id="421226at2759"/>
<dbReference type="InterPro" id="IPR032675">
    <property type="entry name" value="LRR_dom_sf"/>
</dbReference>
<dbReference type="SMART" id="SM00367">
    <property type="entry name" value="LRR_CC"/>
    <property type="match status" value="4"/>
</dbReference>
<dbReference type="Gene3D" id="3.80.10.10">
    <property type="entry name" value="Ribonuclease Inhibitor"/>
    <property type="match status" value="2"/>
</dbReference>
<dbReference type="KEGG" id="cdep:91086952"/>
<evidence type="ECO:0000259" key="2">
    <source>
        <dbReference type="Pfam" id="PF23550"/>
    </source>
</evidence>
<dbReference type="InterPro" id="IPR006553">
    <property type="entry name" value="Leu-rich_rpt_Cys-con_subtyp"/>
</dbReference>
<dbReference type="GeneID" id="91086952"/>
<dbReference type="PANTHER" id="PTHR13318">
    <property type="entry name" value="PARTNER OF PAIRED, ISOFORM B-RELATED"/>
    <property type="match status" value="1"/>
</dbReference>
<proteinExistence type="predicted"/>
<dbReference type="Proteomes" id="UP000094043">
    <property type="component" value="Chromosome 3"/>
</dbReference>
<dbReference type="GO" id="GO:0031146">
    <property type="term" value="P:SCF-dependent proteasomal ubiquitin-dependent protein catabolic process"/>
    <property type="evidence" value="ECO:0007669"/>
    <property type="project" value="TreeGrafter"/>
</dbReference>
<dbReference type="Pfam" id="PF23550">
    <property type="entry name" value="zf_Tbcl_Rhp7"/>
    <property type="match status" value="1"/>
</dbReference>
<reference evidence="3" key="1">
    <citation type="submission" date="2016-06" db="EMBL/GenBank/DDBJ databases">
        <authorList>
            <person name="Cuomo C."/>
            <person name="Litvintseva A."/>
            <person name="Heitman J."/>
            <person name="Chen Y."/>
            <person name="Sun S."/>
            <person name="Springer D."/>
            <person name="Dromer F."/>
            <person name="Young S."/>
            <person name="Zeng Q."/>
            <person name="Chapman S."/>
            <person name="Gujja S."/>
            <person name="Saif S."/>
            <person name="Birren B."/>
        </authorList>
    </citation>
    <scope>NUCLEOTIDE SEQUENCE</scope>
    <source>
        <strain evidence="3">CBS 7841</strain>
    </source>
</reference>
<dbReference type="EMBL" id="CP143786">
    <property type="protein sequence ID" value="WVN87558.1"/>
    <property type="molecule type" value="Genomic_DNA"/>
</dbReference>
<dbReference type="SUPFAM" id="SSF52047">
    <property type="entry name" value="RNI-like"/>
    <property type="match status" value="2"/>
</dbReference>
<dbReference type="InterPro" id="IPR056451">
    <property type="entry name" value="Znf_Tbcl_Rhp7"/>
</dbReference>
<organism evidence="3 4">
    <name type="scientific">Cryptococcus depauperatus CBS 7841</name>
    <dbReference type="NCBI Taxonomy" id="1295531"/>
    <lineage>
        <taxon>Eukaryota</taxon>
        <taxon>Fungi</taxon>
        <taxon>Dikarya</taxon>
        <taxon>Basidiomycota</taxon>
        <taxon>Agaricomycotina</taxon>
        <taxon>Tremellomycetes</taxon>
        <taxon>Tremellales</taxon>
        <taxon>Cryptococcaceae</taxon>
        <taxon>Cryptococcus</taxon>
    </lineage>
</organism>
<name>A0A1E3HV02_9TREE</name>
<dbReference type="VEuPathDB" id="FungiDB:L203_05962"/>
<gene>
    <name evidence="3" type="ORF">L203_102741</name>
</gene>
<reference evidence="3" key="3">
    <citation type="submission" date="2024-01" db="EMBL/GenBank/DDBJ databases">
        <authorList>
            <person name="Coelho M.A."/>
            <person name="David-Palma M."/>
            <person name="Shea T."/>
            <person name="Sun S."/>
            <person name="Cuomo C.A."/>
            <person name="Heitman J."/>
        </authorList>
    </citation>
    <scope>NUCLEOTIDE SEQUENCE</scope>
    <source>
        <strain evidence="3">CBS 7841</strain>
    </source>
</reference>
<protein>
    <recommendedName>
        <fullName evidence="2">DNA repair protein rhp7 treble clef domain-containing protein</fullName>
    </recommendedName>
</protein>
<evidence type="ECO:0000256" key="1">
    <source>
        <dbReference type="SAM" id="MobiDB-lite"/>
    </source>
</evidence>
<keyword evidence="4" id="KW-1185">Reference proteome</keyword>